<dbReference type="STRING" id="37360.A0A0G4IMY3"/>
<evidence type="ECO:0000313" key="5">
    <source>
        <dbReference type="EMBL" id="CEO96529.1"/>
    </source>
</evidence>
<dbReference type="OrthoDB" id="198735at2759"/>
<dbReference type="Pfam" id="PF02678">
    <property type="entry name" value="Pirin"/>
    <property type="match status" value="1"/>
</dbReference>
<dbReference type="OMA" id="FANPFIV"/>
<evidence type="ECO:0000259" key="4">
    <source>
        <dbReference type="Pfam" id="PF05726"/>
    </source>
</evidence>
<name>A0A0G4IMY3_PLABS</name>
<dbReference type="EMBL" id="CDSF01000068">
    <property type="protein sequence ID" value="CEO96529.1"/>
    <property type="molecule type" value="Genomic_DNA"/>
</dbReference>
<evidence type="ECO:0000259" key="3">
    <source>
        <dbReference type="Pfam" id="PF02678"/>
    </source>
</evidence>
<dbReference type="Gene3D" id="2.60.120.10">
    <property type="entry name" value="Jelly Rolls"/>
    <property type="match status" value="2"/>
</dbReference>
<evidence type="ECO:0000256" key="2">
    <source>
        <dbReference type="RuleBase" id="RU003457"/>
    </source>
</evidence>
<keyword evidence="6" id="KW-1185">Reference proteome</keyword>
<dbReference type="InterPro" id="IPR011051">
    <property type="entry name" value="RmlC_Cupin_sf"/>
</dbReference>
<dbReference type="InterPro" id="IPR003829">
    <property type="entry name" value="Pirin_N_dom"/>
</dbReference>
<proteinExistence type="inferred from homology"/>
<evidence type="ECO:0008006" key="7">
    <source>
        <dbReference type="Google" id="ProtNLM"/>
    </source>
</evidence>
<dbReference type="AlphaFoldDB" id="A0A0G4IMY3"/>
<dbReference type="Proteomes" id="UP000039324">
    <property type="component" value="Unassembled WGS sequence"/>
</dbReference>
<comment type="similarity">
    <text evidence="1 2">Belongs to the pirin family.</text>
</comment>
<feature type="domain" description="Pirin N-terminal" evidence="3">
    <location>
        <begin position="58"/>
        <end position="139"/>
    </location>
</feature>
<evidence type="ECO:0000256" key="1">
    <source>
        <dbReference type="ARBA" id="ARBA00008416"/>
    </source>
</evidence>
<dbReference type="PANTHER" id="PTHR13903:SF8">
    <property type="entry name" value="PIRIN"/>
    <property type="match status" value="1"/>
</dbReference>
<dbReference type="PANTHER" id="PTHR13903">
    <property type="entry name" value="PIRIN-RELATED"/>
    <property type="match status" value="1"/>
</dbReference>
<dbReference type="InterPro" id="IPR008778">
    <property type="entry name" value="Pirin_C_dom"/>
</dbReference>
<evidence type="ECO:0000313" key="6">
    <source>
        <dbReference type="Proteomes" id="UP000039324"/>
    </source>
</evidence>
<dbReference type="InterPro" id="IPR014710">
    <property type="entry name" value="RmlC-like_jellyroll"/>
</dbReference>
<protein>
    <recommendedName>
        <fullName evidence="7">Pirin N-terminal domain-containing protein</fullName>
    </recommendedName>
</protein>
<reference evidence="5 6" key="1">
    <citation type="submission" date="2015-02" db="EMBL/GenBank/DDBJ databases">
        <authorList>
            <person name="Chooi Y.-H."/>
        </authorList>
    </citation>
    <scope>NUCLEOTIDE SEQUENCE [LARGE SCALE GENOMIC DNA]</scope>
    <source>
        <strain evidence="5">E3</strain>
    </source>
</reference>
<feature type="domain" description="Pirin C-terminal" evidence="4">
    <location>
        <begin position="205"/>
        <end position="306"/>
    </location>
</feature>
<dbReference type="SUPFAM" id="SSF51182">
    <property type="entry name" value="RmlC-like cupins"/>
    <property type="match status" value="1"/>
</dbReference>
<sequence>MGSGAVLSVADLDVSAPPFQTYDPFLFCVYHRDEYPAGDGSMQAPRRGNGNDFDRDAPYRMYHGDRIPGFPQHPHRGFETLTCTIKGIIDHTDSLGCAGRYGNGDLQWMTAGKGIVHGENFPLINTNAPNPTKFFQIWLNLPHKSKLANPDQVMFWAERIPRVSLDAGRVQVTVWAGEFNGVRGLPPPKNSWASDPAHDVAVWLIEIDPGGSVSLPPSAKSSNRTLYFVGGDAIAVDDQRASQHSLFRIRDQTQVEIKNAGTTRAEVLMLQGQPINEPVHQYGPFVMNSREEIQQAFADYRATQFGGWPWEQDAVVFPADKGRFVSINGVESRPPSA</sequence>
<gene>
    <name evidence="5" type="ORF">PBRA_005138</name>
</gene>
<accession>A0A0G4IMY3</accession>
<dbReference type="Pfam" id="PF05726">
    <property type="entry name" value="Pirin_C"/>
    <property type="match status" value="1"/>
</dbReference>
<organism evidence="5 6">
    <name type="scientific">Plasmodiophora brassicae</name>
    <name type="common">Clubroot disease agent</name>
    <dbReference type="NCBI Taxonomy" id="37360"/>
    <lineage>
        <taxon>Eukaryota</taxon>
        <taxon>Sar</taxon>
        <taxon>Rhizaria</taxon>
        <taxon>Endomyxa</taxon>
        <taxon>Phytomyxea</taxon>
        <taxon>Plasmodiophorida</taxon>
        <taxon>Plasmodiophoridae</taxon>
        <taxon>Plasmodiophora</taxon>
    </lineage>
</organism>
<dbReference type="InterPro" id="IPR012093">
    <property type="entry name" value="Pirin"/>
</dbReference>